<evidence type="ECO:0000313" key="5">
    <source>
        <dbReference type="Proteomes" id="UP001642483"/>
    </source>
</evidence>
<feature type="compositionally biased region" description="Pro residues" evidence="1">
    <location>
        <begin position="417"/>
        <end position="427"/>
    </location>
</feature>
<dbReference type="EMBL" id="CAWYQH010000035">
    <property type="protein sequence ID" value="CAK8676766.1"/>
    <property type="molecule type" value="Genomic_DNA"/>
</dbReference>
<dbReference type="InterPro" id="IPR028994">
    <property type="entry name" value="Integrin_alpha_N"/>
</dbReference>
<feature type="compositionally biased region" description="Pro residues" evidence="1">
    <location>
        <begin position="511"/>
        <end position="520"/>
    </location>
</feature>
<keyword evidence="2" id="KW-0472">Membrane</keyword>
<sequence>MQSATLILLSLMLSFGYGFGPKKIYSLNLPTNVVSVKVIGRQIFFVGPWYIGVIDNVQWKFRQRGRMSARILNKDIANPRMVGKIPPGTFKGSRDTMFWVTSWGTNDTAGAVYVMKETADYSDWADISIDAGWNYERTQWVDMNRDGLKDCLTARYRGGVGQMLWFKQPPGQTLWGQNIIHEGMADGNFLGFIYDKKSYILVAGNQFNTLGLYWTMNRKNNWSYSRQVRHRVIDNYGKYFDVQYIDLNKDGRADILTTTVQISSSRGQVLSYEIPFDIQNKIWTRRVLAAGFTGDYAPGKATAFWANKWKRKSDRPSIFLSGAGEEKLFILSPTPKTSGWGYYKSSLAAGTGMIGIPYIIDLDGDSYPEIFVPQGNQVHVFSYDYRTSAAAAPSSASAVRRTTTTRAPVRFVNPFFRPTPAPPPPAIPADALPVGPRPNSVGQDTSDPSTAERTSLDSPRVPAPIAQQPSPVRLPTPNRGSSGSESLPQSGPSLINSQQRLNPFSSGIPQNRPPFQPGPPNRQGSQNPSLPSSNNDPTYQNPLIQPPPANYRETFPYYFTENNISNPVIPADPSDIQQSNVSNEAIPFNFDFPSSENIIPIDPSSYMLSPANRLISVTEQKFSFYTEALDACLIANKILCSTEQLQTAVSINDPIPEFEWGWMIEDGKAASLKQCTPGEIKWDGYVCHNGVVELLPIRNEAYLQALCCSVVNYATVTRRRFRNKADARNECSIQEKHLCSFDEMLTVWNLSSYKGFQWGWFDYDNTLIRLAHYCDVNVQSWPGYRCIANRLETTTVQSETQQRAFCCPNDARKIHYSFIVIVISVMFAWLIYF</sequence>
<evidence type="ECO:0000256" key="3">
    <source>
        <dbReference type="SAM" id="SignalP"/>
    </source>
</evidence>
<feature type="compositionally biased region" description="Polar residues" evidence="1">
    <location>
        <begin position="478"/>
        <end position="508"/>
    </location>
</feature>
<dbReference type="PANTHER" id="PTHR35836">
    <property type="entry name" value="VCBS REPEAT-CONTAINING PROTEIN"/>
    <property type="match status" value="1"/>
</dbReference>
<name>A0ABP0FAN9_CLALP</name>
<feature type="transmembrane region" description="Helical" evidence="2">
    <location>
        <begin position="814"/>
        <end position="832"/>
    </location>
</feature>
<evidence type="ECO:0000256" key="2">
    <source>
        <dbReference type="SAM" id="Phobius"/>
    </source>
</evidence>
<proteinExistence type="predicted"/>
<dbReference type="Proteomes" id="UP001642483">
    <property type="component" value="Unassembled WGS sequence"/>
</dbReference>
<feature type="compositionally biased region" description="Polar residues" evidence="1">
    <location>
        <begin position="525"/>
        <end position="543"/>
    </location>
</feature>
<evidence type="ECO:0000256" key="1">
    <source>
        <dbReference type="SAM" id="MobiDB-lite"/>
    </source>
</evidence>
<keyword evidence="5" id="KW-1185">Reference proteome</keyword>
<feature type="signal peptide" evidence="3">
    <location>
        <begin position="1"/>
        <end position="18"/>
    </location>
</feature>
<reference evidence="4 5" key="1">
    <citation type="submission" date="2024-02" db="EMBL/GenBank/DDBJ databases">
        <authorList>
            <person name="Daric V."/>
            <person name="Darras S."/>
        </authorList>
    </citation>
    <scope>NUCLEOTIDE SEQUENCE [LARGE SCALE GENOMIC DNA]</scope>
</reference>
<organism evidence="4 5">
    <name type="scientific">Clavelina lepadiformis</name>
    <name type="common">Light-bulb sea squirt</name>
    <name type="synonym">Ascidia lepadiformis</name>
    <dbReference type="NCBI Taxonomy" id="159417"/>
    <lineage>
        <taxon>Eukaryota</taxon>
        <taxon>Metazoa</taxon>
        <taxon>Chordata</taxon>
        <taxon>Tunicata</taxon>
        <taxon>Ascidiacea</taxon>
        <taxon>Aplousobranchia</taxon>
        <taxon>Clavelinidae</taxon>
        <taxon>Clavelina</taxon>
    </lineage>
</organism>
<feature type="compositionally biased region" description="Polar residues" evidence="1">
    <location>
        <begin position="440"/>
        <end position="457"/>
    </location>
</feature>
<keyword evidence="3" id="KW-0732">Signal</keyword>
<accession>A0ABP0FAN9</accession>
<evidence type="ECO:0000313" key="4">
    <source>
        <dbReference type="EMBL" id="CAK8676766.1"/>
    </source>
</evidence>
<feature type="chain" id="PRO_5047514668" evidence="3">
    <location>
        <begin position="19"/>
        <end position="833"/>
    </location>
</feature>
<comment type="caution">
    <text evidence="4">The sequence shown here is derived from an EMBL/GenBank/DDBJ whole genome shotgun (WGS) entry which is preliminary data.</text>
</comment>
<gene>
    <name evidence="4" type="ORF">CVLEPA_LOCUS6207</name>
</gene>
<keyword evidence="2" id="KW-0812">Transmembrane</keyword>
<feature type="region of interest" description="Disordered" evidence="1">
    <location>
        <begin position="410"/>
        <end position="552"/>
    </location>
</feature>
<dbReference type="PANTHER" id="PTHR35836:SF1">
    <property type="entry name" value="VCBS REPEAT-CONTAINING PROTEIN"/>
    <property type="match status" value="1"/>
</dbReference>
<dbReference type="SUPFAM" id="SSF69318">
    <property type="entry name" value="Integrin alpha N-terminal domain"/>
    <property type="match status" value="1"/>
</dbReference>
<protein>
    <submittedName>
        <fullName evidence="4">Uncharacterized protein</fullName>
    </submittedName>
</protein>
<keyword evidence="2" id="KW-1133">Transmembrane helix</keyword>